<dbReference type="PROSITE" id="PS51841">
    <property type="entry name" value="LTD"/>
    <property type="match status" value="1"/>
</dbReference>
<dbReference type="SUPFAM" id="SSF74853">
    <property type="entry name" value="Lamin A/C globular tail domain"/>
    <property type="match status" value="1"/>
</dbReference>
<dbReference type="EMBL" id="PFDX01000010">
    <property type="protein sequence ID" value="PJE57649.1"/>
    <property type="molecule type" value="Genomic_DNA"/>
</dbReference>
<dbReference type="Gene3D" id="2.60.40.1260">
    <property type="entry name" value="Lamin Tail domain"/>
    <property type="match status" value="1"/>
</dbReference>
<dbReference type="InterPro" id="IPR036415">
    <property type="entry name" value="Lamin_tail_dom_sf"/>
</dbReference>
<reference evidence="4" key="1">
    <citation type="submission" date="2017-09" db="EMBL/GenBank/DDBJ databases">
        <title>Depth-based differentiation of microbial function through sediment-hosted aquifers and enrichment of novel symbionts in the deep terrestrial subsurface.</title>
        <authorList>
            <person name="Probst A.J."/>
            <person name="Ladd B."/>
            <person name="Jarett J.K."/>
            <person name="Geller-Mcgrath D.E."/>
            <person name="Sieber C.M.K."/>
            <person name="Emerson J.B."/>
            <person name="Anantharaman K."/>
            <person name="Thomas B.C."/>
            <person name="Malmstrom R."/>
            <person name="Stieglmeier M."/>
            <person name="Klingl A."/>
            <person name="Woyke T."/>
            <person name="Ryan C.M."/>
            <person name="Banfield J.F."/>
        </authorList>
    </citation>
    <scope>NUCLEOTIDE SEQUENCE [LARGE SCALE GENOMIC DNA]</scope>
</reference>
<proteinExistence type="predicted"/>
<name>A0A2M8KCJ6_9BACT</name>
<feature type="domain" description="LTD" evidence="2">
    <location>
        <begin position="1"/>
        <end position="132"/>
    </location>
</feature>
<keyword evidence="1" id="KW-0812">Transmembrane</keyword>
<gene>
    <name evidence="3" type="ORF">COU82_00895</name>
</gene>
<dbReference type="Proteomes" id="UP000231648">
    <property type="component" value="Unassembled WGS sequence"/>
</dbReference>
<dbReference type="Pfam" id="PF00932">
    <property type="entry name" value="LTD"/>
    <property type="match status" value="1"/>
</dbReference>
<evidence type="ECO:0000259" key="2">
    <source>
        <dbReference type="PROSITE" id="PS51841"/>
    </source>
</evidence>
<accession>A0A2M8KCJ6</accession>
<keyword evidence="1" id="KW-0472">Membrane</keyword>
<protein>
    <recommendedName>
        <fullName evidence="2">LTD domain-containing protein</fullName>
    </recommendedName>
</protein>
<dbReference type="InterPro" id="IPR001322">
    <property type="entry name" value="Lamin_tail_dom"/>
</dbReference>
<comment type="caution">
    <text evidence="3">The sequence shown here is derived from an EMBL/GenBank/DDBJ whole genome shotgun (WGS) entry which is preliminary data.</text>
</comment>
<organism evidence="3 4">
    <name type="scientific">Candidatus Portnoybacteria bacterium CG10_big_fil_rev_8_21_14_0_10_38_18</name>
    <dbReference type="NCBI Taxonomy" id="1974813"/>
    <lineage>
        <taxon>Bacteria</taxon>
        <taxon>Candidatus Portnoyibacteriota</taxon>
    </lineage>
</organism>
<sequence>NPSGKDEEEEWIEIYNDSDSIIDISDWQLDDEASGSAPFIFPQNTLIAPKSYIIFSRQITSIALNNDKDSVRLLLPEGVIFQEINYEKPPQGKSSARTEEGFVWSVPTPGLANIISPAMSSETANKTFVYQRPVESELTKEPSQEYVINYQNTNQPEIEGGYAVLPMEKEPQQQDIKSQLAAAKESISKQSPLQLILIIAAIIIAGLIIGLLLVKFRRKSHQSTSFP</sequence>
<evidence type="ECO:0000256" key="1">
    <source>
        <dbReference type="SAM" id="Phobius"/>
    </source>
</evidence>
<evidence type="ECO:0000313" key="4">
    <source>
        <dbReference type="Proteomes" id="UP000231648"/>
    </source>
</evidence>
<evidence type="ECO:0000313" key="3">
    <source>
        <dbReference type="EMBL" id="PJE57649.1"/>
    </source>
</evidence>
<feature type="transmembrane region" description="Helical" evidence="1">
    <location>
        <begin position="193"/>
        <end position="214"/>
    </location>
</feature>
<feature type="non-terminal residue" evidence="3">
    <location>
        <position position="1"/>
    </location>
</feature>
<dbReference type="AlphaFoldDB" id="A0A2M8KCJ6"/>
<keyword evidence="1" id="KW-1133">Transmembrane helix</keyword>